<feature type="domain" description="Receptor ligand binding region" evidence="6">
    <location>
        <begin position="39"/>
        <end position="114"/>
    </location>
</feature>
<reference evidence="7" key="2">
    <citation type="submission" date="2025-08" db="UniProtKB">
        <authorList>
            <consortium name="Ensembl"/>
        </authorList>
    </citation>
    <scope>IDENTIFICATION</scope>
</reference>
<dbReference type="Pfam" id="PF01094">
    <property type="entry name" value="ANF_receptor"/>
    <property type="match status" value="1"/>
</dbReference>
<dbReference type="Gene3D" id="3.40.50.2300">
    <property type="match status" value="1"/>
</dbReference>
<keyword evidence="2" id="KW-0812">Transmembrane</keyword>
<evidence type="ECO:0000256" key="3">
    <source>
        <dbReference type="ARBA" id="ARBA00022989"/>
    </source>
</evidence>
<evidence type="ECO:0000313" key="7">
    <source>
        <dbReference type="Ensembl" id="ENSTNIP00000022816.1"/>
    </source>
</evidence>
<dbReference type="Ensembl" id="ENSTNIT00000023057.1">
    <property type="protein sequence ID" value="ENSTNIP00000022816.1"/>
    <property type="gene ID" value="ENSTNIG00000019583.1"/>
</dbReference>
<dbReference type="InParanoid" id="H3DQL7"/>
<keyword evidence="8" id="KW-1185">Reference proteome</keyword>
<protein>
    <recommendedName>
        <fullName evidence="6">Receptor ligand binding region domain-containing protein</fullName>
    </recommendedName>
</protein>
<evidence type="ECO:0000256" key="5">
    <source>
        <dbReference type="ARBA" id="ARBA00023180"/>
    </source>
</evidence>
<keyword evidence="5" id="KW-0325">Glycoprotein</keyword>
<dbReference type="GO" id="GO:0016020">
    <property type="term" value="C:membrane"/>
    <property type="evidence" value="ECO:0007669"/>
    <property type="project" value="UniProtKB-SubCell"/>
</dbReference>
<dbReference type="Proteomes" id="UP000007303">
    <property type="component" value="Unassembled WGS sequence"/>
</dbReference>
<reference evidence="7" key="3">
    <citation type="submission" date="2025-09" db="UniProtKB">
        <authorList>
            <consortium name="Ensembl"/>
        </authorList>
    </citation>
    <scope>IDENTIFICATION</scope>
</reference>
<dbReference type="InterPro" id="IPR050726">
    <property type="entry name" value="mGluR"/>
</dbReference>
<dbReference type="GeneTree" id="ENSGT01030000234648"/>
<name>H3DQL7_TETNG</name>
<dbReference type="PANTHER" id="PTHR24060">
    <property type="entry name" value="METABOTROPIC GLUTAMATE RECEPTOR"/>
    <property type="match status" value="1"/>
</dbReference>
<evidence type="ECO:0000256" key="1">
    <source>
        <dbReference type="ARBA" id="ARBA00004370"/>
    </source>
</evidence>
<comment type="subcellular location">
    <subcellularLocation>
        <location evidence="1">Membrane</location>
    </subcellularLocation>
</comment>
<accession>H3DQL7</accession>
<sequence length="128" mass="14809">GFDQYFMTRSLENNRNIWFNEFWEDDFRCKLTRPGIKLDPDKKKCTGEERIGRDSHYEQEGKVQFVIDAVYAVAYALHSMHQTCVPAAPALCSSMDPVEGRLFLQYIRSVNFNGEETAAIPRENPDQP</sequence>
<evidence type="ECO:0000256" key="4">
    <source>
        <dbReference type="ARBA" id="ARBA00023136"/>
    </source>
</evidence>
<organism evidence="7 8">
    <name type="scientific">Tetraodon nigroviridis</name>
    <name type="common">Spotted green pufferfish</name>
    <name type="synonym">Chelonodon nigroviridis</name>
    <dbReference type="NCBI Taxonomy" id="99883"/>
    <lineage>
        <taxon>Eukaryota</taxon>
        <taxon>Metazoa</taxon>
        <taxon>Chordata</taxon>
        <taxon>Craniata</taxon>
        <taxon>Vertebrata</taxon>
        <taxon>Euteleostomi</taxon>
        <taxon>Actinopterygii</taxon>
        <taxon>Neopterygii</taxon>
        <taxon>Teleostei</taxon>
        <taxon>Neoteleostei</taxon>
        <taxon>Acanthomorphata</taxon>
        <taxon>Eupercaria</taxon>
        <taxon>Tetraodontiformes</taxon>
        <taxon>Tetradontoidea</taxon>
        <taxon>Tetraodontidae</taxon>
        <taxon>Tetraodon</taxon>
    </lineage>
</organism>
<proteinExistence type="predicted"/>
<dbReference type="InterPro" id="IPR028082">
    <property type="entry name" value="Peripla_BP_I"/>
</dbReference>
<dbReference type="HOGENOM" id="CLU_125754_0_0_1"/>
<keyword evidence="4" id="KW-0472">Membrane</keyword>
<dbReference type="SUPFAM" id="SSF53822">
    <property type="entry name" value="Periplasmic binding protein-like I"/>
    <property type="match status" value="1"/>
</dbReference>
<dbReference type="InterPro" id="IPR001828">
    <property type="entry name" value="ANF_lig-bd_rcpt"/>
</dbReference>
<evidence type="ECO:0000259" key="6">
    <source>
        <dbReference type="Pfam" id="PF01094"/>
    </source>
</evidence>
<evidence type="ECO:0000256" key="2">
    <source>
        <dbReference type="ARBA" id="ARBA00022692"/>
    </source>
</evidence>
<dbReference type="AlphaFoldDB" id="H3DQL7"/>
<keyword evidence="3" id="KW-1133">Transmembrane helix</keyword>
<reference evidence="8" key="1">
    <citation type="journal article" date="2004" name="Nature">
        <title>Genome duplication in the teleost fish Tetraodon nigroviridis reveals the early vertebrate proto-karyotype.</title>
        <authorList>
            <person name="Jaillon O."/>
            <person name="Aury J.-M."/>
            <person name="Brunet F."/>
            <person name="Petit J.-L."/>
            <person name="Stange-Thomann N."/>
            <person name="Mauceli E."/>
            <person name="Bouneau L."/>
            <person name="Fischer C."/>
            <person name="Ozouf-Costaz C."/>
            <person name="Bernot A."/>
            <person name="Nicaud S."/>
            <person name="Jaffe D."/>
            <person name="Fisher S."/>
            <person name="Lutfalla G."/>
            <person name="Dossat C."/>
            <person name="Segurens B."/>
            <person name="Dasilva C."/>
            <person name="Salanoubat M."/>
            <person name="Levy M."/>
            <person name="Boudet N."/>
            <person name="Castellano S."/>
            <person name="Anthouard V."/>
            <person name="Jubin C."/>
            <person name="Castelli V."/>
            <person name="Katinka M."/>
            <person name="Vacherie B."/>
            <person name="Biemont C."/>
            <person name="Skalli Z."/>
            <person name="Cattolico L."/>
            <person name="Poulain J."/>
            <person name="De Berardinis V."/>
            <person name="Cruaud C."/>
            <person name="Duprat S."/>
            <person name="Brottier P."/>
            <person name="Coutanceau J.-P."/>
            <person name="Gouzy J."/>
            <person name="Parra G."/>
            <person name="Lardier G."/>
            <person name="Chapple C."/>
            <person name="McKernan K.J."/>
            <person name="McEwan P."/>
            <person name="Bosak S."/>
            <person name="Kellis M."/>
            <person name="Volff J.-N."/>
            <person name="Guigo R."/>
            <person name="Zody M.C."/>
            <person name="Mesirov J."/>
            <person name="Lindblad-Toh K."/>
            <person name="Birren B."/>
            <person name="Nusbaum C."/>
            <person name="Kahn D."/>
            <person name="Robinson-Rechavi M."/>
            <person name="Laudet V."/>
            <person name="Schachter V."/>
            <person name="Quetier F."/>
            <person name="Saurin W."/>
            <person name="Scarpelli C."/>
            <person name="Wincker P."/>
            <person name="Lander E.S."/>
            <person name="Weissenbach J."/>
            <person name="Roest Crollius H."/>
        </authorList>
    </citation>
    <scope>NUCLEOTIDE SEQUENCE [LARGE SCALE GENOMIC DNA]</scope>
</reference>
<evidence type="ECO:0000313" key="8">
    <source>
        <dbReference type="Proteomes" id="UP000007303"/>
    </source>
</evidence>